<evidence type="ECO:0000313" key="1">
    <source>
        <dbReference type="EMBL" id="AFU98366.1"/>
    </source>
</evidence>
<protein>
    <submittedName>
        <fullName evidence="1">Uncharacterized protein</fullName>
    </submittedName>
</protein>
<dbReference type="Proteomes" id="UP000000466">
    <property type="component" value="Chromosome"/>
</dbReference>
<dbReference type="EMBL" id="CP003746">
    <property type="protein sequence ID" value="AFU98366.1"/>
    <property type="molecule type" value="Genomic_DNA"/>
</dbReference>
<dbReference type="HOGENOM" id="CLU_1824021_0_0_6"/>
<evidence type="ECO:0000313" key="2">
    <source>
        <dbReference type="Proteomes" id="UP000000466"/>
    </source>
</evidence>
<name>K4KH83_SIMAS</name>
<keyword evidence="2" id="KW-1185">Reference proteome</keyword>
<dbReference type="KEGG" id="saga:M5M_05825"/>
<gene>
    <name evidence="1" type="ordered locus">M5M_05825</name>
</gene>
<sequence length="141" mass="16091">MTNIVLTEEQRNIVKQDMDQQIEMLSPEEVEVLATKLNEKINIPFIKEGTEKVIFVKTVKLVDRLLYQSLPNELYGLVKNSSDGISDKDAKELASVLGARLNKKFDLPYVPEWVEAEIFGYLIGLIVDAMRENFSIIDQES</sequence>
<proteinExistence type="predicted"/>
<dbReference type="STRING" id="1117647.M5M_05825"/>
<dbReference type="OrthoDB" id="5741029at2"/>
<accession>K4KH83</accession>
<reference evidence="1 2" key="1">
    <citation type="journal article" date="2013" name="Genome Announc.">
        <title>Complete genome sequence of Simiduia agarivorans SA1(T), a marine bacterium able to degrade a variety of polysaccharides.</title>
        <authorList>
            <person name="Lin S.Y."/>
            <person name="Shieh W.Y."/>
            <person name="Chen J.S."/>
            <person name="Tang S.L."/>
        </authorList>
    </citation>
    <scope>NUCLEOTIDE SEQUENCE [LARGE SCALE GENOMIC DNA]</scope>
    <source>
        <strain evidence="2">DSM 21679 / JCM 13881 / BCRC 17597 / SA1</strain>
    </source>
</reference>
<dbReference type="RefSeq" id="WP_015046539.1">
    <property type="nucleotide sequence ID" value="NC_018868.3"/>
</dbReference>
<organism evidence="1 2">
    <name type="scientific">Simiduia agarivorans (strain DSM 21679 / JCM 13881 / BCRC 17597 / SA1)</name>
    <dbReference type="NCBI Taxonomy" id="1117647"/>
    <lineage>
        <taxon>Bacteria</taxon>
        <taxon>Pseudomonadati</taxon>
        <taxon>Pseudomonadota</taxon>
        <taxon>Gammaproteobacteria</taxon>
        <taxon>Cellvibrionales</taxon>
        <taxon>Cellvibrionaceae</taxon>
        <taxon>Simiduia</taxon>
    </lineage>
</organism>
<dbReference type="AlphaFoldDB" id="K4KH83"/>
<dbReference type="eggNOG" id="ENOG5030C8E">
    <property type="taxonomic scope" value="Bacteria"/>
</dbReference>